<sequence length="552" mass="62519">MYVELGLYDCLVLAAIIFYSSLKWLHDVKHVARSYHEDGPWSPFEDLKVSQQTTPHIPEDPQATRNSEISSPASSPPSSQPARSSVVEVISDTDPSYSVPSSRSSSRHSTFNNHEVAEVPVSTFSERILTNDLLYDLILWFSTPSALMRLSRTCHAAHAAVRSHITRSFNINAHLSHFFTSPLAFRSLQARTSALISGSSALQFLDRVHYPEADLDIYCAYEARAELGWWLIQHEGYNFKPNSRQDPSFRVALEQARVPGTAPPGSPYSRLRAVSAVYTFTRRVESLDGPSRRLKVQIIVAYNSPMEAIFDFHSTVVLNVISFSHAYSLYPLATFHHRLSLSLVPARQLEAAVQRKYTFRGWTFVHSVPTPPPEHGTTDEIVLRLFRPRECAECPHCTRQRELERSVAQAFPVGLRWIGDRHSWVLPLNTEGVEVPTVLGDGVSPPISHDPCFVTSWEMTKRVGRDGTAGRAIKAKVRRPPGFWHCYVVSDPKLKKAMKMIQELYVDIPERANEDPKCCDGEFIRYCKAVLEDEKMWNKWYPSARSVPEIEL</sequence>
<dbReference type="GeneID" id="18914454"/>
<dbReference type="Proteomes" id="UP000008370">
    <property type="component" value="Unassembled WGS sequence"/>
</dbReference>
<evidence type="ECO:0008006" key="4">
    <source>
        <dbReference type="Google" id="ProtNLM"/>
    </source>
</evidence>
<gene>
    <name evidence="2" type="ORF">PHACADRAFT_248812</name>
</gene>
<evidence type="ECO:0000313" key="3">
    <source>
        <dbReference type="Proteomes" id="UP000008370"/>
    </source>
</evidence>
<dbReference type="HOGENOM" id="CLU_036419_2_1_1"/>
<dbReference type="KEGG" id="pco:PHACADRAFT_248812"/>
<keyword evidence="3" id="KW-1185">Reference proteome</keyword>
<dbReference type="RefSeq" id="XP_007391344.1">
    <property type="nucleotide sequence ID" value="XM_007391282.1"/>
</dbReference>
<evidence type="ECO:0000313" key="2">
    <source>
        <dbReference type="EMBL" id="EKM58749.1"/>
    </source>
</evidence>
<feature type="region of interest" description="Disordered" evidence="1">
    <location>
        <begin position="45"/>
        <end position="87"/>
    </location>
</feature>
<dbReference type="InParanoid" id="K5WI06"/>
<organism evidence="2 3">
    <name type="scientific">Phanerochaete carnosa (strain HHB-10118-sp)</name>
    <name type="common">White-rot fungus</name>
    <name type="synonym">Peniophora carnosa</name>
    <dbReference type="NCBI Taxonomy" id="650164"/>
    <lineage>
        <taxon>Eukaryota</taxon>
        <taxon>Fungi</taxon>
        <taxon>Dikarya</taxon>
        <taxon>Basidiomycota</taxon>
        <taxon>Agaricomycotina</taxon>
        <taxon>Agaricomycetes</taxon>
        <taxon>Polyporales</taxon>
        <taxon>Phanerochaetaceae</taxon>
        <taxon>Phanerochaete</taxon>
    </lineage>
</organism>
<proteinExistence type="predicted"/>
<evidence type="ECO:0000256" key="1">
    <source>
        <dbReference type="SAM" id="MobiDB-lite"/>
    </source>
</evidence>
<name>K5WI06_PHACS</name>
<dbReference type="OrthoDB" id="3041043at2759"/>
<reference evidence="2 3" key="1">
    <citation type="journal article" date="2012" name="BMC Genomics">
        <title>Comparative genomics of the white-rot fungi, Phanerochaete carnosa and P. chrysosporium, to elucidate the genetic basis of the distinct wood types they colonize.</title>
        <authorList>
            <person name="Suzuki H."/>
            <person name="MacDonald J."/>
            <person name="Syed K."/>
            <person name="Salamov A."/>
            <person name="Hori C."/>
            <person name="Aerts A."/>
            <person name="Henrissat B."/>
            <person name="Wiebenga A."/>
            <person name="vanKuyk P.A."/>
            <person name="Barry K."/>
            <person name="Lindquist E."/>
            <person name="LaButti K."/>
            <person name="Lapidus A."/>
            <person name="Lucas S."/>
            <person name="Coutinho P."/>
            <person name="Gong Y."/>
            <person name="Samejima M."/>
            <person name="Mahadevan R."/>
            <person name="Abou-Zaid M."/>
            <person name="de Vries R.P."/>
            <person name="Igarashi K."/>
            <person name="Yadav J.S."/>
            <person name="Grigoriev I.V."/>
            <person name="Master E.R."/>
        </authorList>
    </citation>
    <scope>NUCLEOTIDE SEQUENCE [LARGE SCALE GENOMIC DNA]</scope>
    <source>
        <strain evidence="2 3">HHB-10118-sp</strain>
    </source>
</reference>
<protein>
    <recommendedName>
        <fullName evidence="4">F-box domain-containing protein</fullName>
    </recommendedName>
</protein>
<dbReference type="EMBL" id="JH930469">
    <property type="protein sequence ID" value="EKM58749.1"/>
    <property type="molecule type" value="Genomic_DNA"/>
</dbReference>
<dbReference type="AlphaFoldDB" id="K5WI06"/>
<accession>K5WI06</accession>